<protein>
    <submittedName>
        <fullName evidence="5">Unannotated protein</fullName>
    </submittedName>
</protein>
<evidence type="ECO:0000259" key="4">
    <source>
        <dbReference type="PROSITE" id="PS52006"/>
    </source>
</evidence>
<evidence type="ECO:0000256" key="2">
    <source>
        <dbReference type="SAM" id="MobiDB-lite"/>
    </source>
</evidence>
<proteinExistence type="predicted"/>
<sequence length="817" mass="85533">MFDHPFYILMNFAVGGQWPGDPSATTTFPQSMLVDYVRVYTPTTTPTTTTVPPATTTTTTVPRTTIPPTTVPPTIVPPTTTTTLPATPVRSALSRIEAESFDAQSGVATEATTDTGGGQNIGWIANGDSVTYRNLDFGSSGVSGVTARVASGAAAGVAGTAELHLDAANGPIVGALSLTPTGGWQAWATKSATVTGAVGVHDLVAVFRSTQPADFTNLNWLSFTAPAPATTTTVPPTTVPPNTVPTTTVPPTTTTAPPTTTTTTSPTTTVPPAPSRDAYSRIEAESFNTTAGTIKETTTDLGGGQNIGWIASGDSAMYRRVNFGSSGATGVTARVASGAAAGVSGAIEFRLDSATGPKVGEFSIANTGGWQTWKSVPTNISGATGIHDLYVVARSGQPADFVNLNWMTFTRPSGSSPAITVPPTVPTTTTVPATTVPATTVPPTTVPPTTGSFPFVFANNTGGRWSNSQIYVTVLGQTTPGQWSYLKADGSTAPINHLEATAPGHLTKNGRDYPNMSFRVDQAPSVRLASRMEGARMYLSLGSPLYIPVSADDKGWGGPNVNDPGDPNTDIYFDWYEFTYRDGVYAFGGNTTQVDQFGFPMTARIEQTSTGYDQTVGTTATRAEVYAKFAATVDPAFASLASTYRILAPRTSPAFHGSGPQANYLQSTIDQTWAYYTTHAFTLTRLGQTFTGKVVGTQLQFTKDGTGPYVLNKPSSADVFECSGALASGGMKPVELEMGAEFCAAFNRGVAMNTADWYRPAAYYPAGPKNDFSAVFHTLGIGARAYGFAYDDVADQSSVKILPNSNSPTRVTIGIGW</sequence>
<feature type="compositionally biased region" description="Low complexity" evidence="2">
    <location>
        <begin position="244"/>
        <end position="268"/>
    </location>
</feature>
<evidence type="ECO:0000256" key="1">
    <source>
        <dbReference type="ARBA" id="ARBA00022729"/>
    </source>
</evidence>
<dbReference type="Gene3D" id="2.60.120.260">
    <property type="entry name" value="Galactose-binding domain-like"/>
    <property type="match status" value="2"/>
</dbReference>
<dbReference type="Gene3D" id="3.30.920.50">
    <property type="entry name" value="Beta-1,3-glucanase, C-terminal domain"/>
    <property type="match status" value="1"/>
</dbReference>
<dbReference type="EMBL" id="CAEZSF010000072">
    <property type="protein sequence ID" value="CAB4538567.1"/>
    <property type="molecule type" value="Genomic_DNA"/>
</dbReference>
<dbReference type="InterPro" id="IPR042517">
    <property type="entry name" value="Glyco_hydro_64_N_2"/>
</dbReference>
<feature type="region of interest" description="Disordered" evidence="2">
    <location>
        <begin position="45"/>
        <end position="85"/>
    </location>
</feature>
<dbReference type="PANTHER" id="PTHR38165">
    <property type="match status" value="1"/>
</dbReference>
<gene>
    <name evidence="5" type="ORF">UFOPK1358_00889</name>
</gene>
<dbReference type="InterPro" id="IPR005084">
    <property type="entry name" value="CBM6"/>
</dbReference>
<dbReference type="Pfam" id="PF03422">
    <property type="entry name" value="CBM_6"/>
    <property type="match status" value="2"/>
</dbReference>
<dbReference type="InterPro" id="IPR037398">
    <property type="entry name" value="Glyco_hydro_64_fam"/>
</dbReference>
<feature type="region of interest" description="Disordered" evidence="2">
    <location>
        <begin position="231"/>
        <end position="278"/>
    </location>
</feature>
<keyword evidence="1" id="KW-0732">Signal</keyword>
<dbReference type="AlphaFoldDB" id="A0A6J6BIV8"/>
<dbReference type="CDD" id="cd04084">
    <property type="entry name" value="CBM6_xylanase-like"/>
    <property type="match status" value="2"/>
</dbReference>
<name>A0A6J6BIV8_9ZZZZ</name>
<dbReference type="Gene3D" id="2.60.110.10">
    <property type="entry name" value="Thaumatin"/>
    <property type="match status" value="1"/>
</dbReference>
<dbReference type="PANTHER" id="PTHR38165:SF1">
    <property type="entry name" value="GLUCANASE B"/>
    <property type="match status" value="1"/>
</dbReference>
<feature type="domain" description="GH64" evidence="4">
    <location>
        <begin position="450"/>
        <end position="817"/>
    </location>
</feature>
<dbReference type="InterPro" id="IPR006584">
    <property type="entry name" value="Cellulose-bd_IV"/>
</dbReference>
<evidence type="ECO:0000259" key="3">
    <source>
        <dbReference type="PROSITE" id="PS51175"/>
    </source>
</evidence>
<dbReference type="SMART" id="SM00606">
    <property type="entry name" value="CBD_IV"/>
    <property type="match status" value="2"/>
</dbReference>
<feature type="domain" description="CBM6" evidence="3">
    <location>
        <begin position="280"/>
        <end position="410"/>
    </location>
</feature>
<organism evidence="5">
    <name type="scientific">freshwater metagenome</name>
    <dbReference type="NCBI Taxonomy" id="449393"/>
    <lineage>
        <taxon>unclassified sequences</taxon>
        <taxon>metagenomes</taxon>
        <taxon>ecological metagenomes</taxon>
    </lineage>
</organism>
<reference evidence="5" key="1">
    <citation type="submission" date="2020-05" db="EMBL/GenBank/DDBJ databases">
        <authorList>
            <person name="Chiriac C."/>
            <person name="Salcher M."/>
            <person name="Ghai R."/>
            <person name="Kavagutti S V."/>
        </authorList>
    </citation>
    <scope>NUCLEOTIDE SEQUENCE</scope>
</reference>
<dbReference type="InterPro" id="IPR032477">
    <property type="entry name" value="Glyco_hydro_64"/>
</dbReference>
<dbReference type="InterPro" id="IPR037176">
    <property type="entry name" value="Osmotin/thaumatin-like_sf"/>
</dbReference>
<dbReference type="SUPFAM" id="SSF49899">
    <property type="entry name" value="Concanavalin A-like lectins/glucanases"/>
    <property type="match status" value="1"/>
</dbReference>
<dbReference type="InterPro" id="IPR008979">
    <property type="entry name" value="Galactose-bd-like_sf"/>
</dbReference>
<dbReference type="GO" id="GO:0030246">
    <property type="term" value="F:carbohydrate binding"/>
    <property type="evidence" value="ECO:0007669"/>
    <property type="project" value="InterPro"/>
</dbReference>
<feature type="compositionally biased region" description="Low complexity" evidence="2">
    <location>
        <begin position="45"/>
        <end position="68"/>
    </location>
</feature>
<dbReference type="PROSITE" id="PS51175">
    <property type="entry name" value="CBM6"/>
    <property type="match status" value="2"/>
</dbReference>
<feature type="domain" description="CBM6" evidence="3">
    <location>
        <begin position="94"/>
        <end position="224"/>
    </location>
</feature>
<dbReference type="CDD" id="cd09214">
    <property type="entry name" value="GH64-like"/>
    <property type="match status" value="1"/>
</dbReference>
<evidence type="ECO:0000313" key="5">
    <source>
        <dbReference type="EMBL" id="CAB4538567.1"/>
    </source>
</evidence>
<dbReference type="Gene3D" id="2.60.120.200">
    <property type="match status" value="1"/>
</dbReference>
<accession>A0A6J6BIV8</accession>
<dbReference type="Pfam" id="PF16483">
    <property type="entry name" value="Glyco_hydro_64"/>
    <property type="match status" value="1"/>
</dbReference>
<dbReference type="SUPFAM" id="SSF49785">
    <property type="entry name" value="Galactose-binding domain-like"/>
    <property type="match status" value="2"/>
</dbReference>
<dbReference type="InterPro" id="IPR013320">
    <property type="entry name" value="ConA-like_dom_sf"/>
</dbReference>
<dbReference type="PROSITE" id="PS52006">
    <property type="entry name" value="GH64"/>
    <property type="match status" value="1"/>
</dbReference>